<dbReference type="PANTHER" id="PTHR34136:SF1">
    <property type="entry name" value="UDP-N-ACETYL-D-MANNOSAMINURONIC ACID TRANSFERASE"/>
    <property type="match status" value="1"/>
</dbReference>
<proteinExistence type="predicted"/>
<dbReference type="CDD" id="cd06533">
    <property type="entry name" value="Glyco_transf_WecG_TagA"/>
    <property type="match status" value="1"/>
</dbReference>
<reference evidence="3 4" key="1">
    <citation type="submission" date="2015-09" db="EMBL/GenBank/DDBJ databases">
        <title>Bacillus cereus food isolates.</title>
        <authorList>
            <person name="Boekhorst J."/>
        </authorList>
    </citation>
    <scope>NUCLEOTIDE SEQUENCE [LARGE SCALE GENOMIC DNA]</scope>
    <source>
        <strain evidence="3 4">B4088</strain>
    </source>
</reference>
<dbReference type="PANTHER" id="PTHR34136">
    <property type="match status" value="1"/>
</dbReference>
<gene>
    <name evidence="3" type="ORF">B4088_4403</name>
</gene>
<dbReference type="NCBIfam" id="TIGR00696">
    <property type="entry name" value="wecG_tagA_cpsF"/>
    <property type="match status" value="1"/>
</dbReference>
<evidence type="ECO:0000313" key="3">
    <source>
        <dbReference type="EMBL" id="KZD58121.1"/>
    </source>
</evidence>
<protein>
    <submittedName>
        <fullName evidence="3">N-acetylmannosaminyltransferase</fullName>
    </submittedName>
</protein>
<evidence type="ECO:0000313" key="4">
    <source>
        <dbReference type="Proteomes" id="UP000076482"/>
    </source>
</evidence>
<dbReference type="GO" id="GO:0016758">
    <property type="term" value="F:hexosyltransferase activity"/>
    <property type="evidence" value="ECO:0007669"/>
    <property type="project" value="TreeGrafter"/>
</dbReference>
<evidence type="ECO:0000256" key="1">
    <source>
        <dbReference type="ARBA" id="ARBA00022676"/>
    </source>
</evidence>
<comment type="caution">
    <text evidence="3">The sequence shown here is derived from an EMBL/GenBank/DDBJ whole genome shotgun (WGS) entry which is preliminary data.</text>
</comment>
<keyword evidence="1" id="KW-0328">Glycosyltransferase</keyword>
<dbReference type="PATRIC" id="fig|1396.535.peg.1488"/>
<dbReference type="InterPro" id="IPR004629">
    <property type="entry name" value="WecG_TagA_CpsF"/>
</dbReference>
<keyword evidence="2 3" id="KW-0808">Transferase</keyword>
<organism evidence="3 4">
    <name type="scientific">Bacillus cereus</name>
    <dbReference type="NCBI Taxonomy" id="1396"/>
    <lineage>
        <taxon>Bacteria</taxon>
        <taxon>Bacillati</taxon>
        <taxon>Bacillota</taxon>
        <taxon>Bacilli</taxon>
        <taxon>Bacillales</taxon>
        <taxon>Bacillaceae</taxon>
        <taxon>Bacillus</taxon>
        <taxon>Bacillus cereus group</taxon>
    </lineage>
</organism>
<sequence>MDKSNIPTCNILGVDIAAINMEWLLKYLKTNVKSKSGNRLAGDYICVSNVHTTVTSYEDENYCKIQNGGLMAIPDGGPLSTIGRKRGHKNMDRTTGPSLMGELFEASVENQYRHYFYGSTEETLEKMHIKLKQNYPDIQVVGMYSPPFRPMTIEEDATIIKLINDTKPDFVWVGLGAPKQEKWMFEHQGKVNGLMLGVGAGFDYFAGNINRAPKWMQKINMEWFYRLLQDPRRLFKRYFHTNNKFIWHTFIRGK</sequence>
<dbReference type="AlphaFoldDB" id="A0A162P070"/>
<dbReference type="Pfam" id="PF03808">
    <property type="entry name" value="Glyco_tran_WecG"/>
    <property type="match status" value="1"/>
</dbReference>
<dbReference type="Proteomes" id="UP000076482">
    <property type="component" value="Unassembled WGS sequence"/>
</dbReference>
<evidence type="ECO:0000256" key="2">
    <source>
        <dbReference type="ARBA" id="ARBA00022679"/>
    </source>
</evidence>
<name>A0A162P070_BACCE</name>
<dbReference type="EMBL" id="LJKE01000084">
    <property type="protein sequence ID" value="KZD58121.1"/>
    <property type="molecule type" value="Genomic_DNA"/>
</dbReference>
<accession>A0A162P070</accession>